<accession>A0A397GLJ8</accession>
<gene>
    <name evidence="1" type="ORF">Glove_470g13</name>
    <name evidence="2" type="ORF">Glove_470g14</name>
</gene>
<sequence length="111" mass="13016">MYVRDLKSGSKKVSEWYKIGIQKCNKIWKFEDTYSYANSIGDPNLSAWYPKNISKAFKSRNIARTNPQEIVIVEEFKPDPIEVKRKRKTTEMENIACRVLRSELGKLVIEE</sequence>
<proteinExistence type="predicted"/>
<evidence type="ECO:0000313" key="2">
    <source>
        <dbReference type="EMBL" id="RHZ51755.1"/>
    </source>
</evidence>
<dbReference type="Proteomes" id="UP000266861">
    <property type="component" value="Unassembled WGS sequence"/>
</dbReference>
<dbReference type="OrthoDB" id="2367938at2759"/>
<evidence type="ECO:0000313" key="1">
    <source>
        <dbReference type="EMBL" id="RHZ51753.1"/>
    </source>
</evidence>
<protein>
    <submittedName>
        <fullName evidence="2">Uncharacterized protein</fullName>
    </submittedName>
</protein>
<evidence type="ECO:0000313" key="3">
    <source>
        <dbReference type="Proteomes" id="UP000266861"/>
    </source>
</evidence>
<reference evidence="2 3" key="1">
    <citation type="submission" date="2018-08" db="EMBL/GenBank/DDBJ databases">
        <title>Genome and evolution of the arbuscular mycorrhizal fungus Diversispora epigaea (formerly Glomus versiforme) and its bacterial endosymbionts.</title>
        <authorList>
            <person name="Sun X."/>
            <person name="Fei Z."/>
            <person name="Harrison M."/>
        </authorList>
    </citation>
    <scope>NUCLEOTIDE SEQUENCE [LARGE SCALE GENOMIC DNA]</scope>
    <source>
        <strain evidence="2 3">IT104</strain>
    </source>
</reference>
<dbReference type="EMBL" id="PQFF01000412">
    <property type="protein sequence ID" value="RHZ51753.1"/>
    <property type="molecule type" value="Genomic_DNA"/>
</dbReference>
<dbReference type="AlphaFoldDB" id="A0A397GLJ8"/>
<comment type="caution">
    <text evidence="2">The sequence shown here is derived from an EMBL/GenBank/DDBJ whole genome shotgun (WGS) entry which is preliminary data.</text>
</comment>
<dbReference type="EMBL" id="PQFF01000412">
    <property type="protein sequence ID" value="RHZ51755.1"/>
    <property type="molecule type" value="Genomic_DNA"/>
</dbReference>
<keyword evidence="3" id="KW-1185">Reference proteome</keyword>
<organism evidence="2 3">
    <name type="scientific">Diversispora epigaea</name>
    <dbReference type="NCBI Taxonomy" id="1348612"/>
    <lineage>
        <taxon>Eukaryota</taxon>
        <taxon>Fungi</taxon>
        <taxon>Fungi incertae sedis</taxon>
        <taxon>Mucoromycota</taxon>
        <taxon>Glomeromycotina</taxon>
        <taxon>Glomeromycetes</taxon>
        <taxon>Diversisporales</taxon>
        <taxon>Diversisporaceae</taxon>
        <taxon>Diversispora</taxon>
    </lineage>
</organism>
<name>A0A397GLJ8_9GLOM</name>